<keyword evidence="4" id="KW-0546">Nucleotide metabolism</keyword>
<evidence type="ECO:0000256" key="3">
    <source>
        <dbReference type="ARBA" id="ARBA00022801"/>
    </source>
</evidence>
<dbReference type="GO" id="GO:0004170">
    <property type="term" value="F:dUTP diphosphatase activity"/>
    <property type="evidence" value="ECO:0007669"/>
    <property type="project" value="UniProtKB-EC"/>
</dbReference>
<dbReference type="PANTHER" id="PTHR11241">
    <property type="entry name" value="DEOXYURIDINE 5'-TRIPHOSPHATE NUCLEOTIDOHYDROLASE"/>
    <property type="match status" value="1"/>
</dbReference>
<dbReference type="EC" id="3.6.1.23" evidence="2"/>
<keyword evidence="3" id="KW-0378">Hydrolase</keyword>
<name>A0A6C0BN69_9ZZZZ</name>
<organism evidence="6">
    <name type="scientific">viral metagenome</name>
    <dbReference type="NCBI Taxonomy" id="1070528"/>
    <lineage>
        <taxon>unclassified sequences</taxon>
        <taxon>metagenomes</taxon>
        <taxon>organismal metagenomes</taxon>
    </lineage>
</organism>
<evidence type="ECO:0000256" key="4">
    <source>
        <dbReference type="ARBA" id="ARBA00023080"/>
    </source>
</evidence>
<dbReference type="GO" id="GO:0046081">
    <property type="term" value="P:dUTP catabolic process"/>
    <property type="evidence" value="ECO:0007669"/>
    <property type="project" value="InterPro"/>
</dbReference>
<dbReference type="GO" id="GO:0006226">
    <property type="term" value="P:dUMP biosynthetic process"/>
    <property type="evidence" value="ECO:0007669"/>
    <property type="project" value="InterPro"/>
</dbReference>
<sequence length="140" mass="15385">MFLVQLDNKLAQVPHRASPGSIGYDVRACESGEIPPRQRQCISTGLKFQIPTTHYIRIGPRSGLAFRHGIDVLGGIVDSDYRGEVKVILMNNSDNVWAYHCGDRIAQLIFERADCPDLQVVDQLMDTSRGTGGLGSTGTR</sequence>
<dbReference type="InterPro" id="IPR029054">
    <property type="entry name" value="dUTPase-like"/>
</dbReference>
<reference evidence="6" key="1">
    <citation type="journal article" date="2020" name="Nature">
        <title>Giant virus diversity and host interactions through global metagenomics.</title>
        <authorList>
            <person name="Schulz F."/>
            <person name="Roux S."/>
            <person name="Paez-Espino D."/>
            <person name="Jungbluth S."/>
            <person name="Walsh D.A."/>
            <person name="Denef V.J."/>
            <person name="McMahon K.D."/>
            <person name="Konstantinidis K.T."/>
            <person name="Eloe-Fadrosh E.A."/>
            <person name="Kyrpides N.C."/>
            <person name="Woyke T."/>
        </authorList>
    </citation>
    <scope>NUCLEOTIDE SEQUENCE</scope>
    <source>
        <strain evidence="6">GVMAG-M-3300018080-19</strain>
    </source>
</reference>
<dbReference type="Pfam" id="PF00692">
    <property type="entry name" value="dUTPase"/>
    <property type="match status" value="1"/>
</dbReference>
<evidence type="ECO:0000259" key="5">
    <source>
        <dbReference type="Pfam" id="PF00692"/>
    </source>
</evidence>
<dbReference type="InterPro" id="IPR036157">
    <property type="entry name" value="dUTPase-like_sf"/>
</dbReference>
<dbReference type="InterPro" id="IPR033704">
    <property type="entry name" value="dUTPase_trimeric"/>
</dbReference>
<dbReference type="SUPFAM" id="SSF51283">
    <property type="entry name" value="dUTPase-like"/>
    <property type="match status" value="1"/>
</dbReference>
<dbReference type="NCBIfam" id="NF001862">
    <property type="entry name" value="PRK00601.1"/>
    <property type="match status" value="1"/>
</dbReference>
<dbReference type="GO" id="GO:0000287">
    <property type="term" value="F:magnesium ion binding"/>
    <property type="evidence" value="ECO:0007669"/>
    <property type="project" value="InterPro"/>
</dbReference>
<evidence type="ECO:0000313" key="6">
    <source>
        <dbReference type="EMBL" id="QHS93857.1"/>
    </source>
</evidence>
<dbReference type="Gene3D" id="2.70.40.10">
    <property type="match status" value="1"/>
</dbReference>
<accession>A0A6C0BN69</accession>
<dbReference type="PANTHER" id="PTHR11241:SF0">
    <property type="entry name" value="DEOXYURIDINE 5'-TRIPHOSPHATE NUCLEOTIDOHYDROLASE"/>
    <property type="match status" value="1"/>
</dbReference>
<proteinExistence type="inferred from homology"/>
<dbReference type="InterPro" id="IPR008181">
    <property type="entry name" value="dUTPase"/>
</dbReference>
<evidence type="ECO:0000256" key="1">
    <source>
        <dbReference type="ARBA" id="ARBA00006581"/>
    </source>
</evidence>
<comment type="similarity">
    <text evidence="1">Belongs to the dUTPase family.</text>
</comment>
<protein>
    <recommendedName>
        <fullName evidence="2">dUTP diphosphatase</fullName>
        <ecNumber evidence="2">3.6.1.23</ecNumber>
    </recommendedName>
</protein>
<dbReference type="EMBL" id="MN739210">
    <property type="protein sequence ID" value="QHS93857.1"/>
    <property type="molecule type" value="Genomic_DNA"/>
</dbReference>
<feature type="domain" description="dUTPase-like" evidence="5">
    <location>
        <begin position="11"/>
        <end position="138"/>
    </location>
</feature>
<dbReference type="AlphaFoldDB" id="A0A6C0BN69"/>
<evidence type="ECO:0000256" key="2">
    <source>
        <dbReference type="ARBA" id="ARBA00012379"/>
    </source>
</evidence>
<dbReference type="CDD" id="cd07557">
    <property type="entry name" value="trimeric_dUTPase"/>
    <property type="match status" value="1"/>
</dbReference>
<dbReference type="NCBIfam" id="TIGR00576">
    <property type="entry name" value="dut"/>
    <property type="match status" value="1"/>
</dbReference>